<evidence type="ECO:0000256" key="1">
    <source>
        <dbReference type="ARBA" id="ARBA00001946"/>
    </source>
</evidence>
<feature type="active site" description="Proton donor" evidence="11">
    <location>
        <position position="101"/>
    </location>
</feature>
<evidence type="ECO:0000256" key="9">
    <source>
        <dbReference type="ARBA" id="ARBA00023299"/>
    </source>
</evidence>
<dbReference type="UniPathway" id="UPA00135">
    <property type="reaction ID" value="UER00198"/>
</dbReference>
<evidence type="ECO:0000256" key="2">
    <source>
        <dbReference type="ARBA" id="ARBA00005135"/>
    </source>
</evidence>
<dbReference type="InterPro" id="IPR023214">
    <property type="entry name" value="HAD_sf"/>
</dbReference>
<keyword evidence="9" id="KW-0718">Serine biosynthesis</keyword>
<dbReference type="NCBIfam" id="TIGR01488">
    <property type="entry name" value="HAD-SF-IB"/>
    <property type="match status" value="1"/>
</dbReference>
<keyword evidence="13" id="KW-1185">Reference proteome</keyword>
<evidence type="ECO:0000256" key="10">
    <source>
        <dbReference type="ARBA" id="ARBA00031693"/>
    </source>
</evidence>
<dbReference type="GO" id="GO:0036424">
    <property type="term" value="F:L-phosphoserine phosphatase activity"/>
    <property type="evidence" value="ECO:0007669"/>
    <property type="project" value="InterPro"/>
</dbReference>
<dbReference type="EC" id="3.1.3.3" evidence="4"/>
<dbReference type="SFLD" id="SFLDF00029">
    <property type="entry name" value="phosphoserine_phosphatase"/>
    <property type="match status" value="1"/>
</dbReference>
<dbReference type="Pfam" id="PF00702">
    <property type="entry name" value="Hydrolase"/>
    <property type="match status" value="1"/>
</dbReference>
<reference evidence="12 13" key="1">
    <citation type="submission" date="2016-02" db="EMBL/GenBank/DDBJ databases">
        <title>Complete genome sequence and transcriptome regulation of the pentose utilising yeast Sugiyamaella lignohabitans.</title>
        <authorList>
            <person name="Bellasio M."/>
            <person name="Peymann A."/>
            <person name="Valli M."/>
            <person name="Sipitzky M."/>
            <person name="Graf A."/>
            <person name="Sauer M."/>
            <person name="Marx H."/>
            <person name="Mattanovich D."/>
        </authorList>
    </citation>
    <scope>NUCLEOTIDE SEQUENCE [LARGE SCALE GENOMIC DNA]</scope>
    <source>
        <strain evidence="12 13">CBS 10342</strain>
    </source>
</reference>
<dbReference type="SUPFAM" id="SSF56784">
    <property type="entry name" value="HAD-like"/>
    <property type="match status" value="1"/>
</dbReference>
<evidence type="ECO:0000256" key="4">
    <source>
        <dbReference type="ARBA" id="ARBA00012640"/>
    </source>
</evidence>
<keyword evidence="7" id="KW-0378">Hydrolase</keyword>
<sequence length="312" mass="34026">MSYVATLISDKGITPSFVDEFETVLRTESATVLRPEMLSDSAGLGGTQAMDFYLDIDSSNITSLKQSLFDLSSKSYGVDIILQPADRESRRDKGLFVFDMDSTLIQQEVIDMIAAYVNVEAEVSKITASAMNGEIDFTESLRQRVALLAGAPADVFDSLKSQIKITPGAKELTRALKKKGVKMAVLSGGFIPLASWLKDQLGLDYAYANNLEVSEDGKTLVGKTYGRIINSTAKADLLKEIAEKENVDLSRVVAVGDGSNDLEMMGVAGYGIAWNAKPLVQQKAPSRLNTKSLQDILYILGYNDKEQKELIL</sequence>
<dbReference type="PANTHER" id="PTHR43344">
    <property type="entry name" value="PHOSPHOSERINE PHOSPHATASE"/>
    <property type="match status" value="1"/>
</dbReference>
<evidence type="ECO:0000256" key="8">
    <source>
        <dbReference type="ARBA" id="ARBA00022842"/>
    </source>
</evidence>
<evidence type="ECO:0000256" key="7">
    <source>
        <dbReference type="ARBA" id="ARBA00022801"/>
    </source>
</evidence>
<organism evidence="12 13">
    <name type="scientific">Sugiyamaella lignohabitans</name>
    <dbReference type="NCBI Taxonomy" id="796027"/>
    <lineage>
        <taxon>Eukaryota</taxon>
        <taxon>Fungi</taxon>
        <taxon>Dikarya</taxon>
        <taxon>Ascomycota</taxon>
        <taxon>Saccharomycotina</taxon>
        <taxon>Dipodascomycetes</taxon>
        <taxon>Dipodascales</taxon>
        <taxon>Trichomonascaceae</taxon>
        <taxon>Sugiyamaella</taxon>
    </lineage>
</organism>
<dbReference type="InterPro" id="IPR036412">
    <property type="entry name" value="HAD-like_sf"/>
</dbReference>
<dbReference type="InterPro" id="IPR004469">
    <property type="entry name" value="PSP"/>
</dbReference>
<keyword evidence="5" id="KW-0028">Amino-acid biosynthesis</keyword>
<dbReference type="PANTHER" id="PTHR43344:SF2">
    <property type="entry name" value="PHOSPHOSERINE PHOSPHATASE"/>
    <property type="match status" value="1"/>
</dbReference>
<dbReference type="RefSeq" id="XP_018738005.1">
    <property type="nucleotide sequence ID" value="XM_018880158.1"/>
</dbReference>
<dbReference type="NCBIfam" id="TIGR00338">
    <property type="entry name" value="serB"/>
    <property type="match status" value="1"/>
</dbReference>
<dbReference type="SFLD" id="SFLDG01137">
    <property type="entry name" value="C1.6.1:_Phosphoserine_Phosphat"/>
    <property type="match status" value="1"/>
</dbReference>
<proteinExistence type="inferred from homology"/>
<dbReference type="GO" id="GO:0006564">
    <property type="term" value="P:L-serine biosynthetic process"/>
    <property type="evidence" value="ECO:0007669"/>
    <property type="project" value="UniProtKB-KW"/>
</dbReference>
<protein>
    <recommendedName>
        <fullName evidence="4">phosphoserine phosphatase</fullName>
        <ecNumber evidence="4">3.1.3.3</ecNumber>
    </recommendedName>
    <alternativeName>
        <fullName evidence="10">O-phosphoserine phosphohydrolase</fullName>
    </alternativeName>
</protein>
<comment type="pathway">
    <text evidence="2">Amino-acid biosynthesis; L-serine biosynthesis; L-serine from 3-phospho-D-glycerate: step 3/3.</text>
</comment>
<dbReference type="CDD" id="cd07500">
    <property type="entry name" value="HAD_PSP"/>
    <property type="match status" value="1"/>
</dbReference>
<dbReference type="FunFam" id="3.40.50.1000:FF:000143">
    <property type="entry name" value="Phosphoserine phosphatase serb"/>
    <property type="match status" value="1"/>
</dbReference>
<keyword evidence="8" id="KW-0460">Magnesium</keyword>
<evidence type="ECO:0000256" key="5">
    <source>
        <dbReference type="ARBA" id="ARBA00022605"/>
    </source>
</evidence>
<dbReference type="SFLD" id="SFLDG01136">
    <property type="entry name" value="C1.6:_Phosphoserine_Phosphatas"/>
    <property type="match status" value="1"/>
</dbReference>
<evidence type="ECO:0000313" key="12">
    <source>
        <dbReference type="EMBL" id="ANB15528.1"/>
    </source>
</evidence>
<gene>
    <name evidence="12" type="primary">SER2</name>
    <name evidence="12" type="ORF">AWJ20_3156</name>
</gene>
<dbReference type="GO" id="GO:0005737">
    <property type="term" value="C:cytoplasm"/>
    <property type="evidence" value="ECO:0007669"/>
    <property type="project" value="TreeGrafter"/>
</dbReference>
<comment type="cofactor">
    <cofactor evidence="1">
        <name>Mg(2+)</name>
        <dbReference type="ChEBI" id="CHEBI:18420"/>
    </cofactor>
</comment>
<dbReference type="InterPro" id="IPR050582">
    <property type="entry name" value="HAD-like_SerB"/>
</dbReference>
<name>A0A167FP18_9ASCO</name>
<accession>A0A167FP18</accession>
<keyword evidence="6" id="KW-0479">Metal-binding</keyword>
<evidence type="ECO:0000256" key="11">
    <source>
        <dbReference type="PIRSR" id="PIRSR604469-1"/>
    </source>
</evidence>
<dbReference type="Proteomes" id="UP000189580">
    <property type="component" value="Chromosome b"/>
</dbReference>
<evidence type="ECO:0000313" key="13">
    <source>
        <dbReference type="Proteomes" id="UP000189580"/>
    </source>
</evidence>
<dbReference type="AlphaFoldDB" id="A0A167FP18"/>
<evidence type="ECO:0000256" key="6">
    <source>
        <dbReference type="ARBA" id="ARBA00022723"/>
    </source>
</evidence>
<dbReference type="OrthoDB" id="27226at2759"/>
<evidence type="ECO:0000256" key="3">
    <source>
        <dbReference type="ARBA" id="ARBA00009184"/>
    </source>
</evidence>
<comment type="similarity">
    <text evidence="3">Belongs to the HAD-like hydrolase superfamily. SerB family.</text>
</comment>
<dbReference type="EMBL" id="CP014503">
    <property type="protein sequence ID" value="ANB15528.1"/>
    <property type="molecule type" value="Genomic_DNA"/>
</dbReference>
<dbReference type="SFLD" id="SFLDS00003">
    <property type="entry name" value="Haloacid_Dehalogenase"/>
    <property type="match status" value="1"/>
</dbReference>
<feature type="active site" description="Nucleophile" evidence="11">
    <location>
        <position position="99"/>
    </location>
</feature>
<dbReference type="GeneID" id="30035147"/>
<dbReference type="GO" id="GO:0000287">
    <property type="term" value="F:magnesium ion binding"/>
    <property type="evidence" value="ECO:0007669"/>
    <property type="project" value="TreeGrafter"/>
</dbReference>
<dbReference type="Gene3D" id="3.40.50.1000">
    <property type="entry name" value="HAD superfamily/HAD-like"/>
    <property type="match status" value="1"/>
</dbReference>
<dbReference type="KEGG" id="slb:AWJ20_3156"/>